<keyword evidence="6" id="KW-0732">Signal</keyword>
<dbReference type="GeneID" id="110975720"/>
<keyword evidence="5" id="KW-0812">Transmembrane</keyword>
<dbReference type="Gene3D" id="2.60.120.290">
    <property type="entry name" value="Spermadhesin, CUB domain"/>
    <property type="match status" value="2"/>
</dbReference>
<evidence type="ECO:0000259" key="7">
    <source>
        <dbReference type="PROSITE" id="PS01180"/>
    </source>
</evidence>
<dbReference type="InterPro" id="IPR035914">
    <property type="entry name" value="Sperma_CUB_dom_sf"/>
</dbReference>
<dbReference type="SMART" id="SM00192">
    <property type="entry name" value="LDLa"/>
    <property type="match status" value="2"/>
</dbReference>
<feature type="region of interest" description="Disordered" evidence="4">
    <location>
        <begin position="456"/>
        <end position="478"/>
    </location>
</feature>
<feature type="chain" id="PRO_5034388051" evidence="6">
    <location>
        <begin position="29"/>
        <end position="478"/>
    </location>
</feature>
<dbReference type="Pfam" id="PF00431">
    <property type="entry name" value="CUB"/>
    <property type="match status" value="2"/>
</dbReference>
<dbReference type="SUPFAM" id="SSF57424">
    <property type="entry name" value="LDL receptor-like module"/>
    <property type="match status" value="2"/>
</dbReference>
<dbReference type="AlphaFoldDB" id="A0A8B7XTF4"/>
<dbReference type="InterPro" id="IPR036055">
    <property type="entry name" value="LDL_receptor-like_sf"/>
</dbReference>
<evidence type="ECO:0000256" key="3">
    <source>
        <dbReference type="PROSITE-ProRule" id="PRU00124"/>
    </source>
</evidence>
<evidence type="ECO:0000256" key="5">
    <source>
        <dbReference type="SAM" id="Phobius"/>
    </source>
</evidence>
<dbReference type="PROSITE" id="PS01180">
    <property type="entry name" value="CUB"/>
    <property type="match status" value="2"/>
</dbReference>
<evidence type="ECO:0000256" key="1">
    <source>
        <dbReference type="ARBA" id="ARBA00023157"/>
    </source>
</evidence>
<feature type="disulfide bond" evidence="2">
    <location>
        <begin position="36"/>
        <end position="63"/>
    </location>
</feature>
<dbReference type="PROSITE" id="PS50068">
    <property type="entry name" value="LDLRA_2"/>
    <property type="match status" value="2"/>
</dbReference>
<keyword evidence="5" id="KW-1133">Transmembrane helix</keyword>
<evidence type="ECO:0000256" key="2">
    <source>
        <dbReference type="PROSITE-ProRule" id="PRU00059"/>
    </source>
</evidence>
<feature type="domain" description="CUB" evidence="7">
    <location>
        <begin position="204"/>
        <end position="313"/>
    </location>
</feature>
<dbReference type="CDD" id="cd00041">
    <property type="entry name" value="CUB"/>
    <property type="match status" value="2"/>
</dbReference>
<evidence type="ECO:0000313" key="9">
    <source>
        <dbReference type="RefSeq" id="XP_022084129.1"/>
    </source>
</evidence>
<keyword evidence="1 3" id="KW-1015">Disulfide bond</keyword>
<feature type="disulfide bond" evidence="3">
    <location>
        <begin position="161"/>
        <end position="173"/>
    </location>
</feature>
<feature type="domain" description="CUB" evidence="7">
    <location>
        <begin position="36"/>
        <end position="153"/>
    </location>
</feature>
<dbReference type="Proteomes" id="UP000694845">
    <property type="component" value="Unplaced"/>
</dbReference>
<proteinExistence type="predicted"/>
<dbReference type="InterPro" id="IPR002172">
    <property type="entry name" value="LDrepeatLR_classA_rpt"/>
</dbReference>
<protein>
    <submittedName>
        <fullName evidence="9">CUB and sushi domain-containing protein 3-like</fullName>
    </submittedName>
</protein>
<organism evidence="8 9">
    <name type="scientific">Acanthaster planci</name>
    <name type="common">Crown-of-thorns starfish</name>
    <dbReference type="NCBI Taxonomy" id="133434"/>
    <lineage>
        <taxon>Eukaryota</taxon>
        <taxon>Metazoa</taxon>
        <taxon>Echinodermata</taxon>
        <taxon>Eleutherozoa</taxon>
        <taxon>Asterozoa</taxon>
        <taxon>Asteroidea</taxon>
        <taxon>Valvatacea</taxon>
        <taxon>Valvatida</taxon>
        <taxon>Acanthasteridae</taxon>
        <taxon>Acanthaster</taxon>
    </lineage>
</organism>
<evidence type="ECO:0000256" key="6">
    <source>
        <dbReference type="SAM" id="SignalP"/>
    </source>
</evidence>
<evidence type="ECO:0000256" key="4">
    <source>
        <dbReference type="SAM" id="MobiDB-lite"/>
    </source>
</evidence>
<dbReference type="RefSeq" id="XP_022084129.1">
    <property type="nucleotide sequence ID" value="XM_022228437.1"/>
</dbReference>
<dbReference type="Gene3D" id="4.10.400.10">
    <property type="entry name" value="Low-density Lipoprotein Receptor"/>
    <property type="match status" value="2"/>
</dbReference>
<evidence type="ECO:0000313" key="8">
    <source>
        <dbReference type="Proteomes" id="UP000694845"/>
    </source>
</evidence>
<dbReference type="Pfam" id="PF00057">
    <property type="entry name" value="Ldl_recept_a"/>
    <property type="match status" value="1"/>
</dbReference>
<dbReference type="PANTHER" id="PTHR24652:SF69">
    <property type="entry name" value="CUB DOMAIN-CONTAINING PROTEIN"/>
    <property type="match status" value="1"/>
</dbReference>
<reference evidence="9" key="1">
    <citation type="submission" date="2025-08" db="UniProtKB">
        <authorList>
            <consortium name="RefSeq"/>
        </authorList>
    </citation>
    <scope>IDENTIFICATION</scope>
</reference>
<sequence length="478" mass="52906">MDSFEYRLGIVWYFLLFVLGLQIRTTTSEEYMDDLCGQTIQAGSTGGVLHSQSELTYRDYVDCTLTIVADPGRKILLTFLMLDTEGTLFDCNRDLDYLEIVDGPSTVQNGPELAVLCGRFTGNVTSKTNAVTLTFKTDSSATFRGFTAAFTSFGMYNQGTCVEGEFRCDNDRCIDTNLEWNNYDNCGDHSDEFSFYPRVMTRYCSQTISVGREELLPSQASYLYPNELDCTTTLETDNGKRLLLRVYLLEIGDCSADYVDVYDGPSETSHKLAVLCGSRQVDDIVSSGRAVTLRFKTDSSVEYRGFVISFTSFREQGPCSSDEFRCDNHRCIDDSLAFNLFDNCGDNSDEKRSVYDEEEDDYSVGSDGSVDGGGGVDGVGNYLTLSVAGIVAIVIGCLVGVVLIIFCCVFICYLACRSNRQTHHRTTVIAPPAYNQQPAMVMQTLALPNLEPNAQPTIHPPLYPEPSQQSASLCEIKA</sequence>
<feature type="disulfide bond" evidence="3">
    <location>
        <begin position="168"/>
        <end position="186"/>
    </location>
</feature>
<feature type="signal peptide" evidence="6">
    <location>
        <begin position="1"/>
        <end position="28"/>
    </location>
</feature>
<dbReference type="InterPro" id="IPR042333">
    <property type="entry name" value="LRAD2/Mig-13-like"/>
</dbReference>
<keyword evidence="5" id="KW-0472">Membrane</keyword>
<dbReference type="InterPro" id="IPR000859">
    <property type="entry name" value="CUB_dom"/>
</dbReference>
<dbReference type="SUPFAM" id="SSF49854">
    <property type="entry name" value="Spermadhesin, CUB domain"/>
    <property type="match status" value="2"/>
</dbReference>
<name>A0A8B7XTF4_ACAPL</name>
<feature type="disulfide bond" evidence="3">
    <location>
        <begin position="326"/>
        <end position="344"/>
    </location>
</feature>
<comment type="caution">
    <text evidence="3">Lacks conserved residue(s) required for the propagation of feature annotation.</text>
</comment>
<dbReference type="KEGG" id="aplc:110975720"/>
<feature type="disulfide bond" evidence="3">
    <location>
        <begin position="319"/>
        <end position="331"/>
    </location>
</feature>
<dbReference type="CDD" id="cd00112">
    <property type="entry name" value="LDLa"/>
    <property type="match status" value="2"/>
</dbReference>
<dbReference type="OrthoDB" id="6514358at2759"/>
<dbReference type="SMART" id="SM00042">
    <property type="entry name" value="CUB"/>
    <property type="match status" value="2"/>
</dbReference>
<accession>A0A8B7XTF4</accession>
<keyword evidence="8" id="KW-1185">Reference proteome</keyword>
<feature type="transmembrane region" description="Helical" evidence="5">
    <location>
        <begin position="390"/>
        <end position="416"/>
    </location>
</feature>
<dbReference type="PANTHER" id="PTHR24652">
    <property type="entry name" value="LOW-DENSITY LIPOPROTEIN RECEPTOR CLASS A DOMAIN-CONTAINING PROTEIN 2"/>
    <property type="match status" value="1"/>
</dbReference>
<dbReference type="OMA" id="YMSAHEN"/>
<gene>
    <name evidence="9" type="primary">LOC110975720</name>
</gene>